<dbReference type="CDD" id="cd00548">
    <property type="entry name" value="NrfA-like"/>
    <property type="match status" value="1"/>
</dbReference>
<dbReference type="GO" id="GO:0042279">
    <property type="term" value="F:nitrite reductase (cytochrome, ammonia-forming) activity"/>
    <property type="evidence" value="ECO:0007669"/>
    <property type="project" value="UniProtKB-EC"/>
</dbReference>
<dbReference type="EMBL" id="FNPI01000029">
    <property type="protein sequence ID" value="SDZ67206.1"/>
    <property type="molecule type" value="Genomic_DNA"/>
</dbReference>
<dbReference type="SUPFAM" id="SSF48695">
    <property type="entry name" value="Multiheme cytochromes"/>
    <property type="match status" value="1"/>
</dbReference>
<dbReference type="PANTHER" id="PTHR30633:SF0">
    <property type="entry name" value="CYTOCHROME C-552"/>
    <property type="match status" value="1"/>
</dbReference>
<name>A0A1H3UY39_9BACI</name>
<evidence type="ECO:0000313" key="13">
    <source>
        <dbReference type="EMBL" id="SDZ67206.1"/>
    </source>
</evidence>
<dbReference type="STRING" id="1503961.SAMN05421736_12923"/>
<keyword evidence="11" id="KW-0175">Coiled coil</keyword>
<dbReference type="GO" id="GO:0046872">
    <property type="term" value="F:metal ion binding"/>
    <property type="evidence" value="ECO:0007669"/>
    <property type="project" value="UniProtKB-KW"/>
</dbReference>
<keyword evidence="4" id="KW-0349">Heme</keyword>
<evidence type="ECO:0000313" key="14">
    <source>
        <dbReference type="Proteomes" id="UP000198935"/>
    </source>
</evidence>
<reference evidence="14" key="1">
    <citation type="submission" date="2016-10" db="EMBL/GenBank/DDBJ databases">
        <authorList>
            <person name="Varghese N."/>
            <person name="Submissions S."/>
        </authorList>
    </citation>
    <scope>NUCLEOTIDE SEQUENCE [LARGE SCALE GENOMIC DNA]</scope>
    <source>
        <strain evidence="14">SP</strain>
    </source>
</reference>
<comment type="similarity">
    <text evidence="2">Belongs to the cytochrome c-552 family.</text>
</comment>
<dbReference type="Proteomes" id="UP000198935">
    <property type="component" value="Unassembled WGS sequence"/>
</dbReference>
<keyword evidence="5" id="KW-0479">Metal-binding</keyword>
<feature type="chain" id="PRO_5039275445" description="nitrite reductase (cytochrome; ammonia-forming)" evidence="12">
    <location>
        <begin position="24"/>
        <end position="484"/>
    </location>
</feature>
<dbReference type="GO" id="GO:0020037">
    <property type="term" value="F:heme binding"/>
    <property type="evidence" value="ECO:0007669"/>
    <property type="project" value="TreeGrafter"/>
</dbReference>
<evidence type="ECO:0000256" key="8">
    <source>
        <dbReference type="ARBA" id="ARBA00023002"/>
    </source>
</evidence>
<comment type="subcellular location">
    <subcellularLocation>
        <location evidence="1">Cell envelope</location>
    </subcellularLocation>
</comment>
<keyword evidence="14" id="KW-1185">Reference proteome</keyword>
<dbReference type="GO" id="GO:0019645">
    <property type="term" value="P:anaerobic electron transport chain"/>
    <property type="evidence" value="ECO:0007669"/>
    <property type="project" value="TreeGrafter"/>
</dbReference>
<dbReference type="AlphaFoldDB" id="A0A1H3UY39"/>
<evidence type="ECO:0000256" key="7">
    <source>
        <dbReference type="ARBA" id="ARBA00022837"/>
    </source>
</evidence>
<evidence type="ECO:0000256" key="3">
    <source>
        <dbReference type="ARBA" id="ARBA00011887"/>
    </source>
</evidence>
<dbReference type="PANTHER" id="PTHR30633">
    <property type="entry name" value="CYTOCHROME C-552 RESPIRATORY NITRITE REDUCTASE"/>
    <property type="match status" value="1"/>
</dbReference>
<organism evidence="13 14">
    <name type="scientific">Evansella caseinilytica</name>
    <dbReference type="NCBI Taxonomy" id="1503961"/>
    <lineage>
        <taxon>Bacteria</taxon>
        <taxon>Bacillati</taxon>
        <taxon>Bacillota</taxon>
        <taxon>Bacilli</taxon>
        <taxon>Bacillales</taxon>
        <taxon>Bacillaceae</taxon>
        <taxon>Evansella</taxon>
    </lineage>
</organism>
<evidence type="ECO:0000256" key="6">
    <source>
        <dbReference type="ARBA" id="ARBA00022729"/>
    </source>
</evidence>
<evidence type="ECO:0000256" key="1">
    <source>
        <dbReference type="ARBA" id="ARBA00004196"/>
    </source>
</evidence>
<dbReference type="PIRSF" id="PIRSF000243">
    <property type="entry name" value="Cyt_c552"/>
    <property type="match status" value="1"/>
</dbReference>
<evidence type="ECO:0000256" key="5">
    <source>
        <dbReference type="ARBA" id="ARBA00022723"/>
    </source>
</evidence>
<dbReference type="Gene3D" id="1.20.140.10">
    <property type="entry name" value="Butyryl-CoA Dehydrogenase, subunit A, domain 3"/>
    <property type="match status" value="1"/>
</dbReference>
<proteinExistence type="inferred from homology"/>
<dbReference type="InterPro" id="IPR036280">
    <property type="entry name" value="Multihaem_cyt_sf"/>
</dbReference>
<sequence length="484" mass="55338">MIVTRGKQWLLLAVVLLAVTVIAACADKEAQGSQGEQTTNLSPDEILNTAFKEEFPLQYESYLKNMTPENENTSKFEVGIEPNLPMLFHNYGFMLEYNKTRGHTYAVEDVMNIKRINDDSIGSCMTCKSTAVPLLLDEMGDDYWGANFRSEILPRVLSYGEGEAVEELGEYGHLSIGCSDCHDPVTMDLRITRPSFTNAMERMGIDVTQASKNDMRSYVCAQCHVEYYFEPENKKVTFPWDNGLMPEDMFEYFENQAKEDGFEYDWIHDISGAPMLKAQHPEFELWSYGTHGEAGVSCADCHMPYERSDGKKKISSHHWTSPLDTIEQSCLTCHNDKSETYLIDRVETIQTRHLDAMEETQEHSVKAHYYVNRMITAGVPEDKIEEAQYYVRKGQWFWDIIAAENSDGFHNPQGGIDALRTSSDASNEAIRIATIELTKLDVDLEELEREIEKVVEAVYNEEDPDKKHEHAINDFFPNVLELQQ</sequence>
<evidence type="ECO:0000256" key="10">
    <source>
        <dbReference type="ARBA" id="ARBA00049131"/>
    </source>
</evidence>
<dbReference type="OrthoDB" id="9780421at2"/>
<keyword evidence="8" id="KW-0560">Oxidoreductase</keyword>
<dbReference type="GO" id="GO:0030288">
    <property type="term" value="C:outer membrane-bounded periplasmic space"/>
    <property type="evidence" value="ECO:0007669"/>
    <property type="project" value="TreeGrafter"/>
</dbReference>
<keyword evidence="6 12" id="KW-0732">Signal</keyword>
<feature type="signal peptide" evidence="12">
    <location>
        <begin position="1"/>
        <end position="23"/>
    </location>
</feature>
<dbReference type="PROSITE" id="PS51257">
    <property type="entry name" value="PROKAR_LIPOPROTEIN"/>
    <property type="match status" value="1"/>
</dbReference>
<feature type="coiled-coil region" evidence="11">
    <location>
        <begin position="430"/>
        <end position="457"/>
    </location>
</feature>
<evidence type="ECO:0000256" key="9">
    <source>
        <dbReference type="ARBA" id="ARBA00023004"/>
    </source>
</evidence>
<evidence type="ECO:0000256" key="11">
    <source>
        <dbReference type="SAM" id="Coils"/>
    </source>
</evidence>
<evidence type="ECO:0000256" key="12">
    <source>
        <dbReference type="SAM" id="SignalP"/>
    </source>
</evidence>
<keyword evidence="7" id="KW-0106">Calcium</keyword>
<gene>
    <name evidence="13" type="ORF">SAMN05421736_12923</name>
</gene>
<evidence type="ECO:0000256" key="4">
    <source>
        <dbReference type="ARBA" id="ARBA00022617"/>
    </source>
</evidence>
<dbReference type="InterPro" id="IPR003321">
    <property type="entry name" value="Cyt_c552"/>
</dbReference>
<dbReference type="Pfam" id="PF02335">
    <property type="entry name" value="Cytochrom_C552"/>
    <property type="match status" value="1"/>
</dbReference>
<dbReference type="Gene3D" id="1.10.1130.10">
    <property type="entry name" value="Flavocytochrome C3, Chain A"/>
    <property type="match status" value="1"/>
</dbReference>
<dbReference type="EC" id="1.7.2.2" evidence="3"/>
<protein>
    <recommendedName>
        <fullName evidence="3">nitrite reductase (cytochrome; ammonia-forming)</fullName>
        <ecNumber evidence="3">1.7.2.2</ecNumber>
    </recommendedName>
</protein>
<comment type="catalytic activity">
    <reaction evidence="10">
        <text>6 Fe(III)-[cytochrome c] + NH4(+) + 2 H2O = 6 Fe(II)-[cytochrome c] + nitrite + 8 H(+)</text>
        <dbReference type="Rhea" id="RHEA:13089"/>
        <dbReference type="Rhea" id="RHEA-COMP:10350"/>
        <dbReference type="Rhea" id="RHEA-COMP:14399"/>
        <dbReference type="ChEBI" id="CHEBI:15377"/>
        <dbReference type="ChEBI" id="CHEBI:15378"/>
        <dbReference type="ChEBI" id="CHEBI:16301"/>
        <dbReference type="ChEBI" id="CHEBI:28938"/>
        <dbReference type="ChEBI" id="CHEBI:29033"/>
        <dbReference type="ChEBI" id="CHEBI:29034"/>
        <dbReference type="EC" id="1.7.2.2"/>
    </reaction>
</comment>
<keyword evidence="9" id="KW-0408">Iron</keyword>
<evidence type="ECO:0000256" key="2">
    <source>
        <dbReference type="ARBA" id="ARBA00009288"/>
    </source>
</evidence>
<accession>A0A1H3UY39</accession>